<dbReference type="InterPro" id="IPR052058">
    <property type="entry name" value="Alcohol_O-acetyltransferase"/>
</dbReference>
<keyword evidence="3" id="KW-1185">Reference proteome</keyword>
<dbReference type="Pfam" id="PF00668">
    <property type="entry name" value="Condensation"/>
    <property type="match status" value="1"/>
</dbReference>
<dbReference type="Gene3D" id="3.30.559.10">
    <property type="entry name" value="Chloramphenicol acetyltransferase-like domain"/>
    <property type="match status" value="1"/>
</dbReference>
<accession>A0AAV2Q2A4</accession>
<comment type="caution">
    <text evidence="2">The sequence shown here is derived from an EMBL/GenBank/DDBJ whole genome shotgun (WGS) entry which is preliminary data.</text>
</comment>
<evidence type="ECO:0000259" key="1">
    <source>
        <dbReference type="Pfam" id="PF00668"/>
    </source>
</evidence>
<feature type="domain" description="Condensation" evidence="1">
    <location>
        <begin position="32"/>
        <end position="176"/>
    </location>
</feature>
<protein>
    <recommendedName>
        <fullName evidence="1">Condensation domain-containing protein</fullName>
    </recommendedName>
</protein>
<name>A0AAV2Q2A4_MEGNR</name>
<proteinExistence type="predicted"/>
<dbReference type="InterPro" id="IPR023213">
    <property type="entry name" value="CAT-like_dom_sf"/>
</dbReference>
<dbReference type="SUPFAM" id="SSF52777">
    <property type="entry name" value="CoA-dependent acyltransferases"/>
    <property type="match status" value="2"/>
</dbReference>
<dbReference type="InterPro" id="IPR001242">
    <property type="entry name" value="Condensation_dom"/>
</dbReference>
<evidence type="ECO:0000313" key="2">
    <source>
        <dbReference type="EMBL" id="CAL4067989.1"/>
    </source>
</evidence>
<dbReference type="GO" id="GO:0003824">
    <property type="term" value="F:catalytic activity"/>
    <property type="evidence" value="ECO:0007669"/>
    <property type="project" value="InterPro"/>
</dbReference>
<evidence type="ECO:0000313" key="3">
    <source>
        <dbReference type="Proteomes" id="UP001497623"/>
    </source>
</evidence>
<sequence>MSGTLVWQRPLWFMEEFWVAANKRGTRSTLAALRLDSCKPLQESHVCQALTHLYRKIPTLRLCIRQHGGQLWFAERSEIDVPLKVIFNKTREECLQKLYHQQYNLDIRPPWRTMLVCDPKGSTNSKYPHRYHLLFNQHHAITDGITCNTIFAWFTILLNQVISGENIENSVQIGYHASADQTLKQLKYIEDEIRIDKNENDTKMKNNCNKDNFPLLLQAFPGSKECIDTTHCIEKEINKETTSIFFRKCKENMVTVNSAVTYITGCAAVDLLASSGIKNDHYNLQLSHQIDLRRYWKGDISKALGDHAFAYRYDINVPRKWESNFWNSIQGFNEDYKTKLENRDPLKQMLLNKRNIPMSVGNGPPLINFSISNCGVMPLPQNCEHVILTQHTIHNPVHNFNLPGCLFFMTFKDKFMLSFPYSSHHFCKAAAEGFMNNIVEIIHDIAENK</sequence>
<dbReference type="AlphaFoldDB" id="A0AAV2Q2A4"/>
<gene>
    <name evidence="2" type="ORF">MNOR_LOCUS6871</name>
</gene>
<dbReference type="PANTHER" id="PTHR28037">
    <property type="entry name" value="ALCOHOL O-ACETYLTRANSFERASE 1-RELATED"/>
    <property type="match status" value="1"/>
</dbReference>
<dbReference type="Proteomes" id="UP001497623">
    <property type="component" value="Unassembled WGS sequence"/>
</dbReference>
<dbReference type="PANTHER" id="PTHR28037:SF1">
    <property type="entry name" value="ALCOHOL O-ACETYLTRANSFERASE 1-RELATED"/>
    <property type="match status" value="1"/>
</dbReference>
<organism evidence="2 3">
    <name type="scientific">Meganyctiphanes norvegica</name>
    <name type="common">Northern krill</name>
    <name type="synonym">Thysanopoda norvegica</name>
    <dbReference type="NCBI Taxonomy" id="48144"/>
    <lineage>
        <taxon>Eukaryota</taxon>
        <taxon>Metazoa</taxon>
        <taxon>Ecdysozoa</taxon>
        <taxon>Arthropoda</taxon>
        <taxon>Crustacea</taxon>
        <taxon>Multicrustacea</taxon>
        <taxon>Malacostraca</taxon>
        <taxon>Eumalacostraca</taxon>
        <taxon>Eucarida</taxon>
        <taxon>Euphausiacea</taxon>
        <taxon>Euphausiidae</taxon>
        <taxon>Meganyctiphanes</taxon>
    </lineage>
</organism>
<reference evidence="2 3" key="1">
    <citation type="submission" date="2024-05" db="EMBL/GenBank/DDBJ databases">
        <authorList>
            <person name="Wallberg A."/>
        </authorList>
    </citation>
    <scope>NUCLEOTIDE SEQUENCE [LARGE SCALE GENOMIC DNA]</scope>
</reference>
<dbReference type="EMBL" id="CAXKWB010002915">
    <property type="protein sequence ID" value="CAL4067989.1"/>
    <property type="molecule type" value="Genomic_DNA"/>
</dbReference>